<dbReference type="GO" id="GO:0005634">
    <property type="term" value="C:nucleus"/>
    <property type="evidence" value="ECO:0007669"/>
    <property type="project" value="TreeGrafter"/>
</dbReference>
<evidence type="ECO:0000313" key="2">
    <source>
        <dbReference type="EMBL" id="KAF7413588.1"/>
    </source>
</evidence>
<dbReference type="Proteomes" id="UP000617340">
    <property type="component" value="Unassembled WGS sequence"/>
</dbReference>
<evidence type="ECO:0000259" key="1">
    <source>
        <dbReference type="Pfam" id="PF11977"/>
    </source>
</evidence>
<dbReference type="AlphaFoldDB" id="A0A834KVE1"/>
<name>A0A834KVE1_VESGE</name>
<accession>A0A834KVE1</accession>
<gene>
    <name evidence="2" type="ORF">HZH68_002077</name>
</gene>
<keyword evidence="3" id="KW-1185">Reference proteome</keyword>
<evidence type="ECO:0000313" key="3">
    <source>
        <dbReference type="Proteomes" id="UP000617340"/>
    </source>
</evidence>
<proteinExistence type="predicted"/>
<dbReference type="Gene3D" id="3.40.50.11980">
    <property type="match status" value="1"/>
</dbReference>
<dbReference type="Pfam" id="PF11977">
    <property type="entry name" value="RNase_Zc3h12a"/>
    <property type="match status" value="1"/>
</dbReference>
<dbReference type="GO" id="GO:0003729">
    <property type="term" value="F:mRNA binding"/>
    <property type="evidence" value="ECO:0007669"/>
    <property type="project" value="TreeGrafter"/>
</dbReference>
<dbReference type="PANTHER" id="PTHR12876:SF35">
    <property type="entry name" value="LD08718P-RELATED"/>
    <property type="match status" value="1"/>
</dbReference>
<dbReference type="InterPro" id="IPR051101">
    <property type="entry name" value="ZC3H12/N4BP1_RNase_Reg"/>
</dbReference>
<dbReference type="CDD" id="cd18719">
    <property type="entry name" value="PIN_Zc3h12a-N4BP1-like"/>
    <property type="match status" value="1"/>
</dbReference>
<dbReference type="EMBL" id="JACSDZ010000002">
    <property type="protein sequence ID" value="KAF7413588.1"/>
    <property type="molecule type" value="Genomic_DNA"/>
</dbReference>
<dbReference type="GO" id="GO:0036464">
    <property type="term" value="C:cytoplasmic ribonucleoprotein granule"/>
    <property type="evidence" value="ECO:0007669"/>
    <property type="project" value="TreeGrafter"/>
</dbReference>
<dbReference type="PANTHER" id="PTHR12876">
    <property type="entry name" value="N4BP1-RELATED"/>
    <property type="match status" value="1"/>
</dbReference>
<feature type="domain" description="RNase NYN" evidence="1">
    <location>
        <begin position="305"/>
        <end position="450"/>
    </location>
</feature>
<dbReference type="InterPro" id="IPR021869">
    <property type="entry name" value="RNase_Zc3h12_NYN"/>
</dbReference>
<dbReference type="GO" id="GO:0004521">
    <property type="term" value="F:RNA endonuclease activity"/>
    <property type="evidence" value="ECO:0007669"/>
    <property type="project" value="TreeGrafter"/>
</dbReference>
<dbReference type="FunFam" id="3.40.50.11980:FF:000001">
    <property type="entry name" value="ZC3H12A isoform 1"/>
    <property type="match status" value="1"/>
</dbReference>
<comment type="caution">
    <text evidence="2">The sequence shown here is derived from an EMBL/GenBank/DDBJ whole genome shotgun (WGS) entry which is preliminary data.</text>
</comment>
<protein>
    <recommendedName>
        <fullName evidence="1">RNase NYN domain-containing protein</fullName>
    </recommendedName>
</protein>
<organism evidence="2 3">
    <name type="scientific">Vespula germanica</name>
    <name type="common">German yellow jacket</name>
    <name type="synonym">Paravespula germanica</name>
    <dbReference type="NCBI Taxonomy" id="30212"/>
    <lineage>
        <taxon>Eukaryota</taxon>
        <taxon>Metazoa</taxon>
        <taxon>Ecdysozoa</taxon>
        <taxon>Arthropoda</taxon>
        <taxon>Hexapoda</taxon>
        <taxon>Insecta</taxon>
        <taxon>Pterygota</taxon>
        <taxon>Neoptera</taxon>
        <taxon>Endopterygota</taxon>
        <taxon>Hymenoptera</taxon>
        <taxon>Apocrita</taxon>
        <taxon>Aculeata</taxon>
        <taxon>Vespoidea</taxon>
        <taxon>Vespidae</taxon>
        <taxon>Vespinae</taxon>
        <taxon>Vespula</taxon>
    </lineage>
</organism>
<reference evidence="2" key="1">
    <citation type="journal article" date="2020" name="G3 (Bethesda)">
        <title>High-Quality Assemblies for Three Invasive Social Wasps from the &lt;i&gt;Vespula&lt;/i&gt; Genus.</title>
        <authorList>
            <person name="Harrop T.W.R."/>
            <person name="Guhlin J."/>
            <person name="McLaughlin G.M."/>
            <person name="Permina E."/>
            <person name="Stockwell P."/>
            <person name="Gilligan J."/>
            <person name="Le Lec M.F."/>
            <person name="Gruber M.A.M."/>
            <person name="Quinn O."/>
            <person name="Lovegrove M."/>
            <person name="Duncan E.J."/>
            <person name="Remnant E.J."/>
            <person name="Van Eeckhoven J."/>
            <person name="Graham B."/>
            <person name="Knapp R.A."/>
            <person name="Langford K.W."/>
            <person name="Kronenberg Z."/>
            <person name="Press M.O."/>
            <person name="Eacker S.M."/>
            <person name="Wilson-Rankin E.E."/>
            <person name="Purcell J."/>
            <person name="Lester P.J."/>
            <person name="Dearden P.K."/>
        </authorList>
    </citation>
    <scope>NUCLEOTIDE SEQUENCE</scope>
    <source>
        <strain evidence="2">Linc-1</strain>
    </source>
</reference>
<sequence length="457" mass="52048">MTRKKKNLNTLMKKSSNYKTTIDTKRKASYDRLIALIKESKKCQVKKAKQSEPSQKVSTSLLNDSVIVLSDNENEESEKVKYTTQDNNTEGTVHSTLGQLFKSFQCLRKANEHAISNRIMNSTENNKLRRRSIIECSSLDTSCYEVSDSTNMKSKVLHTSFTNEKSSNNKLNESVDDIVVVWSSINNSSTNKNISNITDIEEDISDEENQPRLFMLDYDGDPSNLTCLNSAPEEHNKTANDDNDLLFNKPGLQLPHCCKPNFSINVEPQKNMRKISAKFYGKKLNTQHVQPEKVNDAEQNKAKKLREIIIDGCNVAMAHTHGKSFSEAGLKLVIDYFQHRGHSVKAFVPQHKRSLSHPLLEKLWKEGTVVFTPSRNIAGKNITPYDDRFILEYATMCKGIVVSLDQFRDLYTEKPEWRDTIENRLLAPTFVGNYVMFPDDPLGRDGPTLAQFLRHDS</sequence>